<feature type="compositionally biased region" description="Basic and acidic residues" evidence="1">
    <location>
        <begin position="33"/>
        <end position="48"/>
    </location>
</feature>
<dbReference type="Proteomes" id="UP000231259">
    <property type="component" value="Unassembled WGS sequence"/>
</dbReference>
<evidence type="ECO:0000256" key="1">
    <source>
        <dbReference type="SAM" id="MobiDB-lite"/>
    </source>
</evidence>
<feature type="region of interest" description="Disordered" evidence="1">
    <location>
        <begin position="165"/>
        <end position="222"/>
    </location>
</feature>
<feature type="compositionally biased region" description="Basic and acidic residues" evidence="1">
    <location>
        <begin position="175"/>
        <end position="192"/>
    </location>
</feature>
<protein>
    <recommendedName>
        <fullName evidence="4">Terminase small subunit</fullName>
    </recommendedName>
</protein>
<keyword evidence="3" id="KW-1185">Reference proteome</keyword>
<evidence type="ECO:0000313" key="3">
    <source>
        <dbReference type="Proteomes" id="UP000231259"/>
    </source>
</evidence>
<feature type="compositionally biased region" description="Basic and acidic residues" evidence="1">
    <location>
        <begin position="213"/>
        <end position="222"/>
    </location>
</feature>
<accession>A0A2G8RG79</accession>
<organism evidence="2 3">
    <name type="scientific">Puniceibacterium antarcticum</name>
    <dbReference type="NCBI Taxonomy" id="1206336"/>
    <lineage>
        <taxon>Bacteria</taxon>
        <taxon>Pseudomonadati</taxon>
        <taxon>Pseudomonadota</taxon>
        <taxon>Alphaproteobacteria</taxon>
        <taxon>Rhodobacterales</taxon>
        <taxon>Paracoccaceae</taxon>
        <taxon>Puniceibacterium</taxon>
    </lineage>
</organism>
<gene>
    <name evidence="2" type="ORF">P775_08360</name>
</gene>
<dbReference type="RefSeq" id="WP_099910480.1">
    <property type="nucleotide sequence ID" value="NZ_AWWI01000060.1"/>
</dbReference>
<dbReference type="OrthoDB" id="7857897at2"/>
<evidence type="ECO:0008006" key="4">
    <source>
        <dbReference type="Google" id="ProtNLM"/>
    </source>
</evidence>
<name>A0A2G8RG79_9RHOB</name>
<evidence type="ECO:0000313" key="2">
    <source>
        <dbReference type="EMBL" id="PIL20532.1"/>
    </source>
</evidence>
<feature type="region of interest" description="Disordered" evidence="1">
    <location>
        <begin position="32"/>
        <end position="60"/>
    </location>
</feature>
<reference evidence="2 3" key="1">
    <citation type="submission" date="2013-09" db="EMBL/GenBank/DDBJ databases">
        <title>Genome sequencing of Phaeobacter antarcticus sp. nov. SM1211.</title>
        <authorList>
            <person name="Zhang X.-Y."/>
            <person name="Liu C."/>
            <person name="Chen X.-L."/>
            <person name="Xie B.-B."/>
            <person name="Qin Q.-L."/>
            <person name="Rong J.-C."/>
            <person name="Zhang Y.-Z."/>
        </authorList>
    </citation>
    <scope>NUCLEOTIDE SEQUENCE [LARGE SCALE GENOMIC DNA]</scope>
    <source>
        <strain evidence="2 3">SM1211</strain>
    </source>
</reference>
<dbReference type="AlphaFoldDB" id="A0A2G8RG79"/>
<comment type="caution">
    <text evidence="2">The sequence shown here is derived from an EMBL/GenBank/DDBJ whole genome shotgun (WGS) entry which is preliminary data.</text>
</comment>
<proteinExistence type="predicted"/>
<sequence>MAKARNSMEVMAQKAAERIAEARQAGQQISFLPDERGAPPVDTIERKAGRPSGAAGKGSSEMRKYLAAKGMRMPEDVLAEMAGLASSDTALITAMMQAEQVLAWAFAEAKDKDGKILAPGPQQRLAMFSQLYVQMLRAADALLPYGTPKAAPDVAVTQNVQVVMAQGPSQSDQGGRMRDVTPRSDRRMRPADVRLQIEQNQRLNEDDAQASDGDTRTDEASD</sequence>
<dbReference type="EMBL" id="AWWI01000060">
    <property type="protein sequence ID" value="PIL20532.1"/>
    <property type="molecule type" value="Genomic_DNA"/>
</dbReference>